<sequence>MSGNKPLVTIVIPFYNDPFVTEAIESALGQTYQPLEIIVVNDGSDREAERLLPYAGRVHVLGKSNGGTATALNHGFRYASGEYVAWLSSDDRFLPRKVECQLRDMRARGLSISHTAFEVIDEQGRREKEPVKMTFASMADFYRTFLNANPVNGCTVMIKKSLFERLEGFRETYRYTHDYDFWVRSFMAGFSLGYLDEPLTEYRRHSAMGTMRHQKAIEREFKALVKEYRPRIQGLLNALEPIIR</sequence>
<proteinExistence type="inferred from homology"/>
<dbReference type="Proteomes" id="UP000297900">
    <property type="component" value="Unassembled WGS sequence"/>
</dbReference>
<evidence type="ECO:0000313" key="4">
    <source>
        <dbReference type="Proteomes" id="UP000297900"/>
    </source>
</evidence>
<evidence type="ECO:0000256" key="1">
    <source>
        <dbReference type="ARBA" id="ARBA00006739"/>
    </source>
</evidence>
<dbReference type="AlphaFoldDB" id="A0A4Y8M250"/>
<dbReference type="PANTHER" id="PTHR22916">
    <property type="entry name" value="GLYCOSYLTRANSFERASE"/>
    <property type="match status" value="1"/>
</dbReference>
<dbReference type="SUPFAM" id="SSF53448">
    <property type="entry name" value="Nucleotide-diphospho-sugar transferases"/>
    <property type="match status" value="1"/>
</dbReference>
<dbReference type="EMBL" id="SOMN01000008">
    <property type="protein sequence ID" value="TFE27847.1"/>
    <property type="molecule type" value="Genomic_DNA"/>
</dbReference>
<dbReference type="OrthoDB" id="9785185at2"/>
<reference evidence="3 4" key="1">
    <citation type="submission" date="2019-03" db="EMBL/GenBank/DDBJ databases">
        <title>Cohnella endophytica sp. nov., a novel endophytic bacterium isolated from bark of Sonneratia apetala.</title>
        <authorList>
            <person name="Tuo L."/>
        </authorList>
    </citation>
    <scope>NUCLEOTIDE SEQUENCE [LARGE SCALE GENOMIC DNA]</scope>
    <source>
        <strain evidence="3 4">CCTCC AB 208254</strain>
    </source>
</reference>
<dbReference type="PANTHER" id="PTHR22916:SF65">
    <property type="entry name" value="SLR1065 PROTEIN"/>
    <property type="match status" value="1"/>
</dbReference>
<organism evidence="3 4">
    <name type="scientific">Cohnella luojiensis</name>
    <dbReference type="NCBI Taxonomy" id="652876"/>
    <lineage>
        <taxon>Bacteria</taxon>
        <taxon>Bacillati</taxon>
        <taxon>Bacillota</taxon>
        <taxon>Bacilli</taxon>
        <taxon>Bacillales</taxon>
        <taxon>Paenibacillaceae</taxon>
        <taxon>Cohnella</taxon>
    </lineage>
</organism>
<keyword evidence="4" id="KW-1185">Reference proteome</keyword>
<accession>A0A4Y8M250</accession>
<dbReference type="Gene3D" id="3.90.550.10">
    <property type="entry name" value="Spore Coat Polysaccharide Biosynthesis Protein SpsA, Chain A"/>
    <property type="match status" value="1"/>
</dbReference>
<dbReference type="InterPro" id="IPR001173">
    <property type="entry name" value="Glyco_trans_2-like"/>
</dbReference>
<evidence type="ECO:0000313" key="3">
    <source>
        <dbReference type="EMBL" id="TFE27847.1"/>
    </source>
</evidence>
<name>A0A4Y8M250_9BACL</name>
<dbReference type="Pfam" id="PF00535">
    <property type="entry name" value="Glycos_transf_2"/>
    <property type="match status" value="1"/>
</dbReference>
<evidence type="ECO:0000259" key="2">
    <source>
        <dbReference type="Pfam" id="PF00535"/>
    </source>
</evidence>
<dbReference type="InterPro" id="IPR029044">
    <property type="entry name" value="Nucleotide-diphossugar_trans"/>
</dbReference>
<feature type="domain" description="Glycosyltransferase 2-like" evidence="2">
    <location>
        <begin position="9"/>
        <end position="162"/>
    </location>
</feature>
<keyword evidence="3" id="KW-0808">Transferase</keyword>
<protein>
    <submittedName>
        <fullName evidence="3">Glycosyltransferase</fullName>
    </submittedName>
</protein>
<dbReference type="GO" id="GO:0016740">
    <property type="term" value="F:transferase activity"/>
    <property type="evidence" value="ECO:0007669"/>
    <property type="project" value="UniProtKB-KW"/>
</dbReference>
<comment type="caution">
    <text evidence="3">The sequence shown here is derived from an EMBL/GenBank/DDBJ whole genome shotgun (WGS) entry which is preliminary data.</text>
</comment>
<dbReference type="RefSeq" id="WP_135151792.1">
    <property type="nucleotide sequence ID" value="NZ_SOMN01000008.1"/>
</dbReference>
<comment type="similarity">
    <text evidence="1">Belongs to the glycosyltransferase 2 family.</text>
</comment>
<gene>
    <name evidence="3" type="ORF">E2980_08680</name>
</gene>